<organism evidence="2 3">
    <name type="scientific">Apiospora rasikravindrae</name>
    <dbReference type="NCBI Taxonomy" id="990691"/>
    <lineage>
        <taxon>Eukaryota</taxon>
        <taxon>Fungi</taxon>
        <taxon>Dikarya</taxon>
        <taxon>Ascomycota</taxon>
        <taxon>Pezizomycotina</taxon>
        <taxon>Sordariomycetes</taxon>
        <taxon>Xylariomycetidae</taxon>
        <taxon>Amphisphaeriales</taxon>
        <taxon>Apiosporaceae</taxon>
        <taxon>Apiospora</taxon>
    </lineage>
</organism>
<reference evidence="2 3" key="1">
    <citation type="submission" date="2023-01" db="EMBL/GenBank/DDBJ databases">
        <title>Analysis of 21 Apiospora genomes using comparative genomics revels a genus with tremendous synthesis potential of carbohydrate active enzymes and secondary metabolites.</title>
        <authorList>
            <person name="Sorensen T."/>
        </authorList>
    </citation>
    <scope>NUCLEOTIDE SEQUENCE [LARGE SCALE GENOMIC DNA]</scope>
    <source>
        <strain evidence="2 3">CBS 33761</strain>
    </source>
</reference>
<feature type="region of interest" description="Disordered" evidence="1">
    <location>
        <begin position="1"/>
        <end position="39"/>
    </location>
</feature>
<dbReference type="Proteomes" id="UP001444661">
    <property type="component" value="Unassembled WGS sequence"/>
</dbReference>
<evidence type="ECO:0000313" key="2">
    <source>
        <dbReference type="EMBL" id="KAK8035279.1"/>
    </source>
</evidence>
<keyword evidence="3" id="KW-1185">Reference proteome</keyword>
<gene>
    <name evidence="2" type="ORF">PG993_010274</name>
</gene>
<dbReference type="EMBL" id="JAQQWK010000009">
    <property type="protein sequence ID" value="KAK8035279.1"/>
    <property type="molecule type" value="Genomic_DNA"/>
</dbReference>
<feature type="compositionally biased region" description="Basic residues" evidence="1">
    <location>
        <begin position="1"/>
        <end position="24"/>
    </location>
</feature>
<evidence type="ECO:0000313" key="3">
    <source>
        <dbReference type="Proteomes" id="UP001444661"/>
    </source>
</evidence>
<comment type="caution">
    <text evidence="2">The sequence shown here is derived from an EMBL/GenBank/DDBJ whole genome shotgun (WGS) entry which is preliminary data.</text>
</comment>
<protein>
    <submittedName>
        <fullName evidence="2">Uncharacterized protein</fullName>
    </submittedName>
</protein>
<accession>A0ABR1SLT4</accession>
<proteinExistence type="predicted"/>
<name>A0ABR1SLT4_9PEZI</name>
<evidence type="ECO:0000256" key="1">
    <source>
        <dbReference type="SAM" id="MobiDB-lite"/>
    </source>
</evidence>
<sequence length="223" mass="24364">MAGFNKKKNGKKSTKHNNKKKHNKKAFEDNTETNAPTATTAATAAEAAIAAATVNTAAAKRAMRRSIKEIVDSLAADKALPDHLLALQYTPTLLELFDQHLALVAEQCQAHESLVQDRGSKDTDAYLHAVFLTSQAERAQLEQAAVKRRIRRYHLSLGGPAKAAELIAEAIKAAAPNVKEKIEGLEVKFAAKVAAGRLQVEATKLRVSRYLAEKKEWEKSQSK</sequence>